<evidence type="ECO:0000256" key="4">
    <source>
        <dbReference type="ARBA" id="ARBA00022598"/>
    </source>
</evidence>
<reference evidence="14 15" key="1">
    <citation type="submission" date="2022-06" db="EMBL/GenBank/DDBJ databases">
        <title>Isolation of gut microbiota from human fecal samples.</title>
        <authorList>
            <person name="Pamer E.G."/>
            <person name="Barat B."/>
            <person name="Waligurski E."/>
            <person name="Medina S."/>
            <person name="Paddock L."/>
            <person name="Mostad J."/>
        </authorList>
    </citation>
    <scope>NUCLEOTIDE SEQUENCE [LARGE SCALE GENOMIC DNA]</scope>
    <source>
        <strain evidence="14 15">SL.3.17</strain>
    </source>
</reference>
<dbReference type="Gene3D" id="1.10.357.160">
    <property type="match status" value="1"/>
</dbReference>
<dbReference type="SUPFAM" id="SSF55821">
    <property type="entry name" value="YrdC/RibB"/>
    <property type="match status" value="1"/>
</dbReference>
<dbReference type="PANTHER" id="PTHR42959:SF1">
    <property type="entry name" value="CARBAMOYLTRANSFERASE HYPF"/>
    <property type="match status" value="1"/>
</dbReference>
<gene>
    <name evidence="14" type="primary">hypF</name>
    <name evidence="14" type="ORF">NE619_16565</name>
</gene>
<dbReference type="InterPro" id="IPR041440">
    <property type="entry name" value="HypF_C"/>
</dbReference>
<keyword evidence="4 14" id="KW-0436">Ligase</keyword>
<feature type="domain" description="Acylphosphatase-like" evidence="12">
    <location>
        <begin position="28"/>
        <end position="114"/>
    </location>
</feature>
<name>A0ABT1RT13_9FIRM</name>
<comment type="similarity">
    <text evidence="3 10">Belongs to the carbamoyltransferase HypF family.</text>
</comment>
<feature type="active site" evidence="11">
    <location>
        <position position="61"/>
    </location>
</feature>
<evidence type="ECO:0000256" key="2">
    <source>
        <dbReference type="ARBA" id="ARBA00005614"/>
    </source>
</evidence>
<evidence type="ECO:0000256" key="9">
    <source>
        <dbReference type="ARBA" id="ARBA00048220"/>
    </source>
</evidence>
<dbReference type="Pfam" id="PF00708">
    <property type="entry name" value="Acylphosphatase"/>
    <property type="match status" value="1"/>
</dbReference>
<dbReference type="InterPro" id="IPR011125">
    <property type="entry name" value="Znf_HypF"/>
</dbReference>
<keyword evidence="7" id="KW-0862">Zinc</keyword>
<comment type="caution">
    <text evidence="14">The sequence shown here is derived from an EMBL/GenBank/DDBJ whole genome shotgun (WGS) entry which is preliminary data.</text>
</comment>
<dbReference type="Proteomes" id="UP001524502">
    <property type="component" value="Unassembled WGS sequence"/>
</dbReference>
<dbReference type="NCBIfam" id="TIGR00143">
    <property type="entry name" value="hypF"/>
    <property type="match status" value="1"/>
</dbReference>
<evidence type="ECO:0000256" key="11">
    <source>
        <dbReference type="PROSITE-ProRule" id="PRU00520"/>
    </source>
</evidence>
<keyword evidence="6" id="KW-0863">Zinc-finger</keyword>
<evidence type="ECO:0000256" key="3">
    <source>
        <dbReference type="ARBA" id="ARBA00008097"/>
    </source>
</evidence>
<organism evidence="14 15">
    <name type="scientific">Anaerovorax odorimutans</name>
    <dbReference type="NCBI Taxonomy" id="109327"/>
    <lineage>
        <taxon>Bacteria</taxon>
        <taxon>Bacillati</taxon>
        <taxon>Bacillota</taxon>
        <taxon>Clostridia</taxon>
        <taxon>Peptostreptococcales</taxon>
        <taxon>Anaerovoracaceae</taxon>
        <taxon>Anaerovorax</taxon>
    </lineage>
</organism>
<dbReference type="SUPFAM" id="SSF54975">
    <property type="entry name" value="Acylphosphatase/BLUF domain-like"/>
    <property type="match status" value="1"/>
</dbReference>
<comment type="similarity">
    <text evidence="2">Belongs to the acylphosphatase family.</text>
</comment>
<dbReference type="InterPro" id="IPR001792">
    <property type="entry name" value="Acylphosphatase-like_dom"/>
</dbReference>
<dbReference type="Gene3D" id="3.90.870.50">
    <property type="match status" value="1"/>
</dbReference>
<keyword evidence="11" id="KW-0378">Hydrolase</keyword>
<comment type="catalytic activity">
    <reaction evidence="8 11">
        <text>an acyl phosphate + H2O = a carboxylate + phosphate + H(+)</text>
        <dbReference type="Rhea" id="RHEA:14965"/>
        <dbReference type="ChEBI" id="CHEBI:15377"/>
        <dbReference type="ChEBI" id="CHEBI:15378"/>
        <dbReference type="ChEBI" id="CHEBI:29067"/>
        <dbReference type="ChEBI" id="CHEBI:43474"/>
        <dbReference type="ChEBI" id="CHEBI:59918"/>
        <dbReference type="EC" id="3.6.1.7"/>
    </reaction>
</comment>
<evidence type="ECO:0000256" key="5">
    <source>
        <dbReference type="ARBA" id="ARBA00022723"/>
    </source>
</evidence>
<accession>A0ABT1RT13</accession>
<comment type="catalytic activity">
    <reaction evidence="9">
        <text>C-terminal L-cysteinyl-[HypE protein] + carbamoyl phosphate + ATP + H2O = C-terminal S-carboxamide-L-cysteinyl-[HypE protein] + AMP + phosphate + diphosphate + H(+)</text>
        <dbReference type="Rhea" id="RHEA:55636"/>
        <dbReference type="Rhea" id="RHEA-COMP:14247"/>
        <dbReference type="Rhea" id="RHEA-COMP:14392"/>
        <dbReference type="ChEBI" id="CHEBI:15377"/>
        <dbReference type="ChEBI" id="CHEBI:15378"/>
        <dbReference type="ChEBI" id="CHEBI:30616"/>
        <dbReference type="ChEBI" id="CHEBI:33019"/>
        <dbReference type="ChEBI" id="CHEBI:43474"/>
        <dbReference type="ChEBI" id="CHEBI:58228"/>
        <dbReference type="ChEBI" id="CHEBI:76913"/>
        <dbReference type="ChEBI" id="CHEBI:139126"/>
        <dbReference type="ChEBI" id="CHEBI:456215"/>
    </reaction>
</comment>
<evidence type="ECO:0000259" key="13">
    <source>
        <dbReference type="PROSITE" id="PS51163"/>
    </source>
</evidence>
<dbReference type="Gene3D" id="3.30.420.360">
    <property type="match status" value="1"/>
</dbReference>
<dbReference type="InterPro" id="IPR017945">
    <property type="entry name" value="DHBP_synth_RibB-like_a/b_dom"/>
</dbReference>
<proteinExistence type="inferred from homology"/>
<evidence type="ECO:0000256" key="6">
    <source>
        <dbReference type="ARBA" id="ARBA00022771"/>
    </source>
</evidence>
<feature type="active site" evidence="11">
    <location>
        <position position="43"/>
    </location>
</feature>
<dbReference type="InterPro" id="IPR051060">
    <property type="entry name" value="Carbamoyltrans_HypF-like"/>
</dbReference>
<dbReference type="InterPro" id="IPR004421">
    <property type="entry name" value="Carbamoyltransferase_HypF"/>
</dbReference>
<evidence type="ECO:0000256" key="8">
    <source>
        <dbReference type="ARBA" id="ARBA00047645"/>
    </source>
</evidence>
<comment type="pathway">
    <text evidence="1">Protein modification; [NiFe] hydrogenase maturation.</text>
</comment>
<evidence type="ECO:0000259" key="12">
    <source>
        <dbReference type="PROSITE" id="PS51160"/>
    </source>
</evidence>
<evidence type="ECO:0000313" key="15">
    <source>
        <dbReference type="Proteomes" id="UP001524502"/>
    </source>
</evidence>
<evidence type="ECO:0000256" key="7">
    <source>
        <dbReference type="ARBA" id="ARBA00022833"/>
    </source>
</evidence>
<dbReference type="InterPro" id="IPR017968">
    <property type="entry name" value="Acylphosphatase_CS"/>
</dbReference>
<dbReference type="InterPro" id="IPR055128">
    <property type="entry name" value="HypF_C_2"/>
</dbReference>
<keyword evidence="15" id="KW-1185">Reference proteome</keyword>
<dbReference type="Pfam" id="PF07503">
    <property type="entry name" value="zf-HYPF"/>
    <property type="match status" value="2"/>
</dbReference>
<dbReference type="GO" id="GO:0016874">
    <property type="term" value="F:ligase activity"/>
    <property type="evidence" value="ECO:0007669"/>
    <property type="project" value="UniProtKB-KW"/>
</dbReference>
<evidence type="ECO:0000313" key="14">
    <source>
        <dbReference type="EMBL" id="MCQ4638346.1"/>
    </source>
</evidence>
<dbReference type="SUPFAM" id="SSF53067">
    <property type="entry name" value="Actin-like ATPase domain"/>
    <property type="match status" value="1"/>
</dbReference>
<dbReference type="InterPro" id="IPR006070">
    <property type="entry name" value="Sua5-like_dom"/>
</dbReference>
<keyword evidence="5" id="KW-0479">Metal-binding</keyword>
<dbReference type="PROSITE" id="PS51163">
    <property type="entry name" value="YRDC"/>
    <property type="match status" value="1"/>
</dbReference>
<dbReference type="InterPro" id="IPR043129">
    <property type="entry name" value="ATPase_NBD"/>
</dbReference>
<protein>
    <recommendedName>
        <fullName evidence="10">Carbamoyltransferase</fullName>
        <ecNumber evidence="10">6.2.-.-</ecNumber>
    </recommendedName>
</protein>
<dbReference type="EMBL" id="JANFXK010000026">
    <property type="protein sequence ID" value="MCQ4638346.1"/>
    <property type="molecule type" value="Genomic_DNA"/>
</dbReference>
<dbReference type="PROSITE" id="PS00150">
    <property type="entry name" value="ACYLPHOSPHATASE_1"/>
    <property type="match status" value="1"/>
</dbReference>
<dbReference type="Pfam" id="PF01300">
    <property type="entry name" value="Sua5_yciO_yrdC"/>
    <property type="match status" value="1"/>
</dbReference>
<dbReference type="InterPro" id="IPR036046">
    <property type="entry name" value="Acylphosphatase-like_dom_sf"/>
</dbReference>
<dbReference type="PANTHER" id="PTHR42959">
    <property type="entry name" value="CARBAMOYLTRANSFERASE"/>
    <property type="match status" value="1"/>
</dbReference>
<feature type="domain" description="YrdC-like" evidence="13">
    <location>
        <begin position="212"/>
        <end position="395"/>
    </location>
</feature>
<dbReference type="PROSITE" id="PS51160">
    <property type="entry name" value="ACYLPHOSPHATASE_3"/>
    <property type="match status" value="1"/>
</dbReference>
<dbReference type="PIRSF" id="PIRSF006256">
    <property type="entry name" value="CMPcnvr_hdrg_mat"/>
    <property type="match status" value="1"/>
</dbReference>
<evidence type="ECO:0000256" key="1">
    <source>
        <dbReference type="ARBA" id="ARBA00004711"/>
    </source>
</evidence>
<dbReference type="Gene3D" id="3.30.110.120">
    <property type="match status" value="1"/>
</dbReference>
<dbReference type="EC" id="6.2.-.-" evidence="10"/>
<sequence>MSITAMNTHMTMDIHTTTGTPMNTNRLTERIKLWGIVQGVGFRPFVAKVAHRMGMKGEVLNIGGLVEIEVTDTRERIDAFVKAIERDKPVPAEIVHIKRTPEPFREFDRFTILDSDSGDDEAAMIPADLSICPHCLSEMRDPDNPRYRHPFISCMVCGPRYTIIDRIPYDRDNTTMIDFPMCDFCEEEYTDLHDRRYHAQTISCHSCGPVLSMSVEEGAQLLAAGEVIAFKSMGGYNLICDPLNDQAVRKLREIKKREQKPFAVMFRDMEQIREFCYVSPMEEKLLASSAKPILLLEHKPSDSKEIQRSRFIGSFLPSMGAQHLLLDEISPLIVTSANLSEMPIIKDDEEMRAMMEREPLIKGVISNKRRIQVRVDDSVVRAIDGQPQMIRRSKGYAPVPLYVKTEYGGQILATGGQLKNSFALSKGPFVYMSQYFGDMDSVENQKIYEENVERMADLFRIKPELVVCDLHPLYYTSAYAQKLGLPVLQVQHHHAHVASVMAEHDLAGKVIGVSFDGTGYGTDGAIWGGEFLLCEGGEFRRADHLRYVKMLGGDSSMKEGWKSAVSYLYAWENGYREQGEGIAIDLSDIIEFAKERSWPGEELARKAIAAGINTIESSSMGRLFDGVSALLGIKDRNDYEGQCAILLEDAAANPEASAANALALEFHKRIARVILDTCIRIREESGARQVALTGGVFQNKILMEESLALLRRNDFIPYYNVSVSPNDGGIALGQAYIALRKKEADHGN</sequence>
<dbReference type="Pfam" id="PF22521">
    <property type="entry name" value="HypF_C_2"/>
    <property type="match status" value="2"/>
</dbReference>
<evidence type="ECO:0000256" key="10">
    <source>
        <dbReference type="PIRNR" id="PIRNR006256"/>
    </source>
</evidence>
<dbReference type="Pfam" id="PF17788">
    <property type="entry name" value="HypF_C"/>
    <property type="match status" value="1"/>
</dbReference>